<dbReference type="EMBL" id="JACOQI010000014">
    <property type="protein sequence ID" value="MBC5771258.1"/>
    <property type="molecule type" value="Genomic_DNA"/>
</dbReference>
<dbReference type="PANTHER" id="PTHR34273">
    <property type="entry name" value="METHYLTHIORIBOSE KINASE"/>
    <property type="match status" value="1"/>
</dbReference>
<evidence type="ECO:0000313" key="9">
    <source>
        <dbReference type="EMBL" id="MBC5771258.1"/>
    </source>
</evidence>
<dbReference type="Proteomes" id="UP000620327">
    <property type="component" value="Unassembled WGS sequence"/>
</dbReference>
<proteinExistence type="inferred from homology"/>
<evidence type="ECO:0000256" key="6">
    <source>
        <dbReference type="ARBA" id="ARBA00022777"/>
    </source>
</evidence>
<evidence type="ECO:0000256" key="2">
    <source>
        <dbReference type="ARBA" id="ARBA00011738"/>
    </source>
</evidence>
<comment type="similarity">
    <text evidence="1">Belongs to the methylthioribose kinase family.</text>
</comment>
<accession>A0A923MJ45</accession>
<keyword evidence="10" id="KW-1185">Reference proteome</keyword>
<dbReference type="RefSeq" id="WP_187015474.1">
    <property type="nucleotide sequence ID" value="NZ_JACOQI010000014.1"/>
</dbReference>
<keyword evidence="7" id="KW-0067">ATP-binding</keyword>
<evidence type="ECO:0000256" key="1">
    <source>
        <dbReference type="ARBA" id="ARBA00010165"/>
    </source>
</evidence>
<keyword evidence="4 9" id="KW-0808">Transferase</keyword>
<evidence type="ECO:0000256" key="4">
    <source>
        <dbReference type="ARBA" id="ARBA00022679"/>
    </source>
</evidence>
<evidence type="ECO:0000256" key="7">
    <source>
        <dbReference type="ARBA" id="ARBA00022840"/>
    </source>
</evidence>
<comment type="caution">
    <text evidence="9">The sequence shown here is derived from an EMBL/GenBank/DDBJ whole genome shotgun (WGS) entry which is preliminary data.</text>
</comment>
<dbReference type="AlphaFoldDB" id="A0A923MJ45"/>
<dbReference type="GO" id="GO:0046522">
    <property type="term" value="F:S-methyl-5-thioribose kinase activity"/>
    <property type="evidence" value="ECO:0007669"/>
    <property type="project" value="UniProtKB-EC"/>
</dbReference>
<organism evidence="9 10">
    <name type="scientific">Dysosmobacter segnis</name>
    <dbReference type="NCBI Taxonomy" id="2763042"/>
    <lineage>
        <taxon>Bacteria</taxon>
        <taxon>Bacillati</taxon>
        <taxon>Bacillota</taxon>
        <taxon>Clostridia</taxon>
        <taxon>Eubacteriales</taxon>
        <taxon>Oscillospiraceae</taxon>
        <taxon>Dysosmobacter</taxon>
    </lineage>
</organism>
<dbReference type="PANTHER" id="PTHR34273:SF2">
    <property type="entry name" value="METHYLTHIORIBOSE KINASE"/>
    <property type="match status" value="1"/>
</dbReference>
<dbReference type="InterPro" id="IPR002575">
    <property type="entry name" value="Aminoglycoside_PTrfase"/>
</dbReference>
<evidence type="ECO:0000259" key="8">
    <source>
        <dbReference type="Pfam" id="PF01636"/>
    </source>
</evidence>
<name>A0A923MJ45_9FIRM</name>
<dbReference type="Pfam" id="PF01636">
    <property type="entry name" value="APH"/>
    <property type="match status" value="1"/>
</dbReference>
<dbReference type="InterPro" id="IPR009212">
    <property type="entry name" value="Methylthioribose_kinase"/>
</dbReference>
<dbReference type="Gene3D" id="3.90.1200.10">
    <property type="match status" value="1"/>
</dbReference>
<dbReference type="NCBIfam" id="TIGR01767">
    <property type="entry name" value="MTRK"/>
    <property type="match status" value="1"/>
</dbReference>
<evidence type="ECO:0000313" key="10">
    <source>
        <dbReference type="Proteomes" id="UP000620327"/>
    </source>
</evidence>
<sequence>MSDYSAFFLMKPEDVKRYAVDVLHFFQPDEETDCVEIGDGNINYVFQVRSRKDGRSVIVKQADKLLRSSGRPLDLYRNKIEAETLMLEARLAPQFIPEVYHYDETMAALSMEDISTYKNLRKELAAGRVYGHLSENLSDFLAQSLLPTTDLVMDRQEKKKQVKFFTNPELCDITEDLVLTEPYLAQPMNPRNKNIVTPGNEDFVREHLYEDEALHGEVAALRNGFMNNAQALIHGDLHSGSIFANEQGIKVIDPEFAFYGPMGYDIGNVIGNLFFAWANKAYTGGSAETQTALEQTIRETCDKTAEKLAAAYDKLVTFPLYRAPAFRKAYLDGVMADSYGYAGTEIIRRVVGDSKVMEVTSVTDPAQRLPMERALIDLGIYLIKNRAGGLNGAAVTEEFRKILAEGRGTHGQNG</sequence>
<dbReference type="PIRSF" id="PIRSF031134">
    <property type="entry name" value="MTRK"/>
    <property type="match status" value="1"/>
</dbReference>
<dbReference type="Gene3D" id="3.30.200.20">
    <property type="entry name" value="Phosphorylase Kinase, domain 1"/>
    <property type="match status" value="1"/>
</dbReference>
<evidence type="ECO:0000256" key="3">
    <source>
        <dbReference type="ARBA" id="ARBA00012128"/>
    </source>
</evidence>
<dbReference type="GO" id="GO:0005524">
    <property type="term" value="F:ATP binding"/>
    <property type="evidence" value="ECO:0007669"/>
    <property type="project" value="UniProtKB-KW"/>
</dbReference>
<dbReference type="GO" id="GO:0009086">
    <property type="term" value="P:methionine biosynthetic process"/>
    <property type="evidence" value="ECO:0007669"/>
    <property type="project" value="InterPro"/>
</dbReference>
<gene>
    <name evidence="9" type="ORF">H8Z83_13175</name>
</gene>
<dbReference type="SUPFAM" id="SSF56112">
    <property type="entry name" value="Protein kinase-like (PK-like)"/>
    <property type="match status" value="1"/>
</dbReference>
<evidence type="ECO:0000256" key="5">
    <source>
        <dbReference type="ARBA" id="ARBA00022741"/>
    </source>
</evidence>
<protein>
    <recommendedName>
        <fullName evidence="3">S-methyl-5-thioribose kinase</fullName>
        <ecNumber evidence="3">2.7.1.100</ecNumber>
    </recommendedName>
</protein>
<keyword evidence="6 9" id="KW-0418">Kinase</keyword>
<dbReference type="EC" id="2.7.1.100" evidence="3"/>
<comment type="subunit">
    <text evidence="2">Homodimer.</text>
</comment>
<dbReference type="InterPro" id="IPR011009">
    <property type="entry name" value="Kinase-like_dom_sf"/>
</dbReference>
<reference evidence="9" key="1">
    <citation type="submission" date="2020-08" db="EMBL/GenBank/DDBJ databases">
        <title>Genome public.</title>
        <authorList>
            <person name="Liu C."/>
            <person name="Sun Q."/>
        </authorList>
    </citation>
    <scope>NUCLEOTIDE SEQUENCE</scope>
    <source>
        <strain evidence="9">BX15</strain>
    </source>
</reference>
<keyword evidence="5" id="KW-0547">Nucleotide-binding</keyword>
<feature type="domain" description="Aminoglycoside phosphotransferase" evidence="8">
    <location>
        <begin position="34"/>
        <end position="280"/>
    </location>
</feature>